<evidence type="ECO:0000256" key="2">
    <source>
        <dbReference type="SAM" id="SignalP"/>
    </source>
</evidence>
<dbReference type="PROSITE" id="PS50005">
    <property type="entry name" value="TPR"/>
    <property type="match status" value="1"/>
</dbReference>
<dbReference type="EMBL" id="CABFWF030000012">
    <property type="protein sequence ID" value="CAD7041067.1"/>
    <property type="molecule type" value="Genomic_DNA"/>
</dbReference>
<evidence type="ECO:0000313" key="4">
    <source>
        <dbReference type="Proteomes" id="UP000606921"/>
    </source>
</evidence>
<organism evidence="3 4">
    <name type="scientific">Pseudorhizobium endolithicum</name>
    <dbReference type="NCBI Taxonomy" id="1191678"/>
    <lineage>
        <taxon>Bacteria</taxon>
        <taxon>Pseudomonadati</taxon>
        <taxon>Pseudomonadota</taxon>
        <taxon>Alphaproteobacteria</taxon>
        <taxon>Hyphomicrobiales</taxon>
        <taxon>Rhizobiaceae</taxon>
        <taxon>Rhizobium/Agrobacterium group</taxon>
        <taxon>Pseudorhizobium</taxon>
    </lineage>
</organism>
<dbReference type="RefSeq" id="WP_142592931.1">
    <property type="nucleotide sequence ID" value="NZ_CABFWF030000012.1"/>
</dbReference>
<protein>
    <submittedName>
        <fullName evidence="3">Tetratricopeptide repeat-containing protein</fullName>
    </submittedName>
</protein>
<reference evidence="3 4" key="1">
    <citation type="submission" date="2020-11" db="EMBL/GenBank/DDBJ databases">
        <authorList>
            <person name="Lassalle F."/>
        </authorList>
    </citation>
    <scope>NUCLEOTIDE SEQUENCE [LARGE SCALE GENOMIC DNA]</scope>
    <source>
        <strain evidence="3 4">JC140</strain>
    </source>
</reference>
<keyword evidence="2" id="KW-0732">Signal</keyword>
<dbReference type="SUPFAM" id="SSF48452">
    <property type="entry name" value="TPR-like"/>
    <property type="match status" value="1"/>
</dbReference>
<evidence type="ECO:0000313" key="3">
    <source>
        <dbReference type="EMBL" id="CAD7041067.1"/>
    </source>
</evidence>
<dbReference type="Gene3D" id="1.25.40.10">
    <property type="entry name" value="Tetratricopeptide repeat domain"/>
    <property type="match status" value="1"/>
</dbReference>
<dbReference type="Proteomes" id="UP000606921">
    <property type="component" value="Unassembled WGS sequence"/>
</dbReference>
<sequence>MRRFRFSLLILAALMAAPVAFAQEPETPPVQAAPAEPQDALASLFESLKRERDPEKARGIASQILSEWSDSGSATVDLLMQWAATAVSEKRNAAALDFLDQVTVLKPDYAEAWNRRAGLHFTMGDRRKAMADINQVLIREPRHFGALSGLAEILAGNGQDELALKAWERYLEIYPADRDAQEAATELSEKIAGSRT</sequence>
<comment type="caution">
    <text evidence="3">The sequence shown here is derived from an EMBL/GenBank/DDBJ whole genome shotgun (WGS) entry which is preliminary data.</text>
</comment>
<gene>
    <name evidence="3" type="ORF">REJC140_00961</name>
</gene>
<evidence type="ECO:0000256" key="1">
    <source>
        <dbReference type="PROSITE-ProRule" id="PRU00339"/>
    </source>
</evidence>
<proteinExistence type="predicted"/>
<dbReference type="SMART" id="SM00028">
    <property type="entry name" value="TPR"/>
    <property type="match status" value="3"/>
</dbReference>
<feature type="signal peptide" evidence="2">
    <location>
        <begin position="1"/>
        <end position="22"/>
    </location>
</feature>
<keyword evidence="1" id="KW-0802">TPR repeat</keyword>
<dbReference type="InterPro" id="IPR019734">
    <property type="entry name" value="TPR_rpt"/>
</dbReference>
<accession>A0ABN7JPH2</accession>
<keyword evidence="4" id="KW-1185">Reference proteome</keyword>
<dbReference type="InterPro" id="IPR011990">
    <property type="entry name" value="TPR-like_helical_dom_sf"/>
</dbReference>
<feature type="repeat" description="TPR" evidence="1">
    <location>
        <begin position="110"/>
        <end position="143"/>
    </location>
</feature>
<feature type="chain" id="PRO_5046256020" evidence="2">
    <location>
        <begin position="23"/>
        <end position="196"/>
    </location>
</feature>
<name>A0ABN7JPH2_9HYPH</name>